<dbReference type="InterPro" id="IPR029063">
    <property type="entry name" value="SAM-dependent_MTases_sf"/>
</dbReference>
<dbReference type="GO" id="GO:0008168">
    <property type="term" value="F:methyltransferase activity"/>
    <property type="evidence" value="ECO:0007669"/>
    <property type="project" value="UniProtKB-KW"/>
</dbReference>
<keyword evidence="2" id="KW-1185">Reference proteome</keyword>
<dbReference type="RefSeq" id="WP_146513019.1">
    <property type="nucleotide sequence ID" value="NZ_SJPI01000001.1"/>
</dbReference>
<sequence>MTDYFLPDDYVCNPPLKEHDGPYWTPRRIKSSSYFQYHVYQWARRLADEHRLHRIADIGCGPGTKLMNMFGTEFDVHGFDQPEAIEICRSRYDRGEFEVLDLDDVMACEEKVDIFDLVICADVIEHLEYPERLLEHIRRMSGRHTQILLSTPDRIRLNGTDVRSPNNKAHVREWTRDELQLFLQARGFSVVEAKFFPLMKRTLSVHACLEWWDVLLGKSSKSPCMMILCHADAVT</sequence>
<evidence type="ECO:0000313" key="2">
    <source>
        <dbReference type="Proteomes" id="UP000316598"/>
    </source>
</evidence>
<keyword evidence="1" id="KW-0808">Transferase</keyword>
<comment type="caution">
    <text evidence="1">The sequence shown here is derived from an EMBL/GenBank/DDBJ whole genome shotgun (WGS) entry which is preliminary data.</text>
</comment>
<accession>A0A5C5WQG2</accession>
<dbReference type="SUPFAM" id="SSF53335">
    <property type="entry name" value="S-adenosyl-L-methionine-dependent methyltransferases"/>
    <property type="match status" value="1"/>
</dbReference>
<keyword evidence="1" id="KW-0830">Ubiquinone</keyword>
<dbReference type="OrthoDB" id="2592041at2"/>
<dbReference type="GO" id="GO:0032259">
    <property type="term" value="P:methylation"/>
    <property type="evidence" value="ECO:0007669"/>
    <property type="project" value="UniProtKB-KW"/>
</dbReference>
<dbReference type="AlphaFoldDB" id="A0A5C5WQG2"/>
<evidence type="ECO:0000313" key="1">
    <source>
        <dbReference type="EMBL" id="TWT52690.1"/>
    </source>
</evidence>
<proteinExistence type="predicted"/>
<organism evidence="1 2">
    <name type="scientific">Rubripirellula amarantea</name>
    <dbReference type="NCBI Taxonomy" id="2527999"/>
    <lineage>
        <taxon>Bacteria</taxon>
        <taxon>Pseudomonadati</taxon>
        <taxon>Planctomycetota</taxon>
        <taxon>Planctomycetia</taxon>
        <taxon>Pirellulales</taxon>
        <taxon>Pirellulaceae</taxon>
        <taxon>Rubripirellula</taxon>
    </lineage>
</organism>
<gene>
    <name evidence="1" type="ORF">Pla22_03160</name>
</gene>
<name>A0A5C5WQG2_9BACT</name>
<reference evidence="1 2" key="1">
    <citation type="submission" date="2019-02" db="EMBL/GenBank/DDBJ databases">
        <title>Deep-cultivation of Planctomycetes and their phenomic and genomic characterization uncovers novel biology.</title>
        <authorList>
            <person name="Wiegand S."/>
            <person name="Jogler M."/>
            <person name="Boedeker C."/>
            <person name="Pinto D."/>
            <person name="Vollmers J."/>
            <person name="Rivas-Marin E."/>
            <person name="Kohn T."/>
            <person name="Peeters S.H."/>
            <person name="Heuer A."/>
            <person name="Rast P."/>
            <person name="Oberbeckmann S."/>
            <person name="Bunk B."/>
            <person name="Jeske O."/>
            <person name="Meyerdierks A."/>
            <person name="Storesund J.E."/>
            <person name="Kallscheuer N."/>
            <person name="Luecker S."/>
            <person name="Lage O.M."/>
            <person name="Pohl T."/>
            <person name="Merkel B.J."/>
            <person name="Hornburger P."/>
            <person name="Mueller R.-W."/>
            <person name="Bruemmer F."/>
            <person name="Labrenz M."/>
            <person name="Spormann A.M."/>
            <person name="Op Den Camp H."/>
            <person name="Overmann J."/>
            <person name="Amann R."/>
            <person name="Jetten M.S.M."/>
            <person name="Mascher T."/>
            <person name="Medema M.H."/>
            <person name="Devos D.P."/>
            <person name="Kaster A.-K."/>
            <person name="Ovreas L."/>
            <person name="Rohde M."/>
            <person name="Galperin M.Y."/>
            <person name="Jogler C."/>
        </authorList>
    </citation>
    <scope>NUCLEOTIDE SEQUENCE [LARGE SCALE GENOMIC DNA]</scope>
    <source>
        <strain evidence="1 2">Pla22</strain>
    </source>
</reference>
<protein>
    <submittedName>
        <fullName evidence="1">Bifunctional 3-demethylubiquinone-9 3-methyltransferase/ 2-octaprenyl-6-hydroxy phenol methylase</fullName>
    </submittedName>
</protein>
<dbReference type="Proteomes" id="UP000316598">
    <property type="component" value="Unassembled WGS sequence"/>
</dbReference>
<keyword evidence="1" id="KW-0489">Methyltransferase</keyword>
<dbReference type="Gene3D" id="3.40.50.150">
    <property type="entry name" value="Vaccinia Virus protein VP39"/>
    <property type="match status" value="1"/>
</dbReference>
<dbReference type="Pfam" id="PF13489">
    <property type="entry name" value="Methyltransf_23"/>
    <property type="match status" value="1"/>
</dbReference>
<dbReference type="EMBL" id="SJPI01000001">
    <property type="protein sequence ID" value="TWT52690.1"/>
    <property type="molecule type" value="Genomic_DNA"/>
</dbReference>
<dbReference type="CDD" id="cd02440">
    <property type="entry name" value="AdoMet_MTases"/>
    <property type="match status" value="1"/>
</dbReference>